<name>A0AAE6FZ73_MYXXA</name>
<dbReference type="InterPro" id="IPR017850">
    <property type="entry name" value="Alkaline_phosphatase_core_sf"/>
</dbReference>
<proteinExistence type="predicted"/>
<dbReference type="Gene3D" id="3.40.720.10">
    <property type="entry name" value="Alkaline Phosphatase, subunit A"/>
    <property type="match status" value="1"/>
</dbReference>
<accession>A0AAE6FZ73</accession>
<evidence type="ECO:0000313" key="2">
    <source>
        <dbReference type="EMBL" id="QDE67991.1"/>
    </source>
</evidence>
<dbReference type="InterPro" id="IPR000917">
    <property type="entry name" value="Sulfatase_N"/>
</dbReference>
<organism evidence="2 3">
    <name type="scientific">Myxococcus xanthus</name>
    <dbReference type="NCBI Taxonomy" id="34"/>
    <lineage>
        <taxon>Bacteria</taxon>
        <taxon>Pseudomonadati</taxon>
        <taxon>Myxococcota</taxon>
        <taxon>Myxococcia</taxon>
        <taxon>Myxococcales</taxon>
        <taxon>Cystobacterineae</taxon>
        <taxon>Myxococcaceae</taxon>
        <taxon>Myxococcus</taxon>
    </lineage>
</organism>
<dbReference type="InterPro" id="IPR047838">
    <property type="entry name" value="STM4013-like"/>
</dbReference>
<reference evidence="2 3" key="1">
    <citation type="journal article" date="2019" name="Science">
        <title>Social genes are selection hotspots in kin groups of a soil microbe.</title>
        <authorList>
            <person name="Wielgoss S."/>
            <person name="Wolfensberger R."/>
            <person name="Sun L."/>
            <person name="Fiegna F."/>
            <person name="Velicer G.J."/>
        </authorList>
    </citation>
    <scope>NUCLEOTIDE SEQUENCE [LARGE SCALE GENOMIC DNA]</scope>
    <source>
        <strain evidence="2 3">MC3.5.9c15</strain>
    </source>
</reference>
<dbReference type="SUPFAM" id="SSF53649">
    <property type="entry name" value="Alkaline phosphatase-like"/>
    <property type="match status" value="1"/>
</dbReference>
<evidence type="ECO:0000313" key="3">
    <source>
        <dbReference type="Proteomes" id="UP000320179"/>
    </source>
</evidence>
<dbReference type="EMBL" id="CP017174">
    <property type="protein sequence ID" value="QDE67991.1"/>
    <property type="molecule type" value="Genomic_DNA"/>
</dbReference>
<dbReference type="Pfam" id="PF00884">
    <property type="entry name" value="Sulfatase"/>
    <property type="match status" value="1"/>
</dbReference>
<protein>
    <submittedName>
        <fullName evidence="2">Metalloenzyme domain-containing protein</fullName>
    </submittedName>
</protein>
<gene>
    <name evidence="2" type="ORF">BHS09_13930</name>
</gene>
<dbReference type="NCBIfam" id="NF038075">
    <property type="entry name" value="fam_STM4013"/>
    <property type="match status" value="1"/>
</dbReference>
<dbReference type="AlphaFoldDB" id="A0AAE6FZ73"/>
<feature type="domain" description="Sulfatase N-terminal" evidence="1">
    <location>
        <begin position="27"/>
        <end position="264"/>
    </location>
</feature>
<dbReference type="Proteomes" id="UP000320179">
    <property type="component" value="Chromosome"/>
</dbReference>
<evidence type="ECO:0000259" key="1">
    <source>
        <dbReference type="Pfam" id="PF00884"/>
    </source>
</evidence>
<sequence length="279" mass="30512">MHPFAPRRHRRSAQAMDMNAVVGTHDLLFITLDTLRFDVAEALAAQGRTPNLSALLPGGQWEQRHSPASFTYAAHHAFFAGFLPTPATPGLHPRLFSMRFEGSETTASDTCVLDAPDLVTGLAGRGYHTVCIGGVGFFNKRNPLGNVLPGLFAESHWSSELGVTDARSTEHQVALAVQRLEALPREQRVFLFINVSALHQPNRHYVPGATQDSRESHAAALAYVDSQLPPLFAALRRRGPAFCIVCSDHGTTYGEDGFTGHRLAHPVVWTVPYAEFLLP</sequence>